<dbReference type="InterPro" id="IPR013033">
    <property type="entry name" value="MinC"/>
</dbReference>
<reference evidence="9 10" key="1">
    <citation type="journal article" date="2014" name="Genome Announc.">
        <title>Draft Genome Sequence of the Boron-Tolerant and Moderately Halotolerant Bacterium Gracilibacillus boraciitolerans JCM 21714T.</title>
        <authorList>
            <person name="Ahmed I."/>
            <person name="Oshima K."/>
            <person name="Suda W."/>
            <person name="Kitamura K."/>
            <person name="Iida T."/>
            <person name="Ohmori Y."/>
            <person name="Fujiwara T."/>
            <person name="Hattori M."/>
            <person name="Ohkuma M."/>
        </authorList>
    </citation>
    <scope>NUCLEOTIDE SEQUENCE [LARGE SCALE GENOMIC DNA]</scope>
    <source>
        <strain evidence="9 10">JCM 21714</strain>
    </source>
</reference>
<dbReference type="InterPro" id="IPR005526">
    <property type="entry name" value="Septum_form_inhib_MinC_C"/>
</dbReference>
<gene>
    <name evidence="6" type="primary">minC</name>
    <name evidence="9" type="ORF">JCM21714_1621</name>
</gene>
<dbReference type="NCBIfam" id="TIGR01222">
    <property type="entry name" value="minC"/>
    <property type="match status" value="1"/>
</dbReference>
<feature type="domain" description="Septum formation inhibitor MinC C-terminal" evidence="7">
    <location>
        <begin position="105"/>
        <end position="204"/>
    </location>
</feature>
<dbReference type="EMBL" id="BAVS01000006">
    <property type="protein sequence ID" value="GAE92613.1"/>
    <property type="molecule type" value="Genomic_DNA"/>
</dbReference>
<dbReference type="GO" id="GO:1901891">
    <property type="term" value="P:regulation of cell septum assembly"/>
    <property type="evidence" value="ECO:0007669"/>
    <property type="project" value="InterPro"/>
</dbReference>
<dbReference type="GO" id="GO:0000917">
    <property type="term" value="P:division septum assembly"/>
    <property type="evidence" value="ECO:0007669"/>
    <property type="project" value="UniProtKB-KW"/>
</dbReference>
<dbReference type="Pfam" id="PF03775">
    <property type="entry name" value="MinC_C"/>
    <property type="match status" value="1"/>
</dbReference>
<evidence type="ECO:0000256" key="6">
    <source>
        <dbReference type="HAMAP-Rule" id="MF_00267"/>
    </source>
</evidence>
<dbReference type="STRING" id="1298598.JCM21714_1621"/>
<evidence type="ECO:0000256" key="2">
    <source>
        <dbReference type="ARBA" id="ARBA00022618"/>
    </source>
</evidence>
<keyword evidence="2 6" id="KW-0132">Cell division</keyword>
<evidence type="ECO:0000256" key="5">
    <source>
        <dbReference type="ARBA" id="ARBA00046874"/>
    </source>
</evidence>
<comment type="caution">
    <text evidence="9">The sequence shown here is derived from an EMBL/GenBank/DDBJ whole genome shotgun (WGS) entry which is preliminary data.</text>
</comment>
<dbReference type="PANTHER" id="PTHR34108:SF1">
    <property type="entry name" value="SEPTUM SITE-DETERMINING PROTEIN MINC"/>
    <property type="match status" value="1"/>
</dbReference>
<accession>W4VIG7</accession>
<dbReference type="Gene3D" id="3.30.160.540">
    <property type="match status" value="1"/>
</dbReference>
<dbReference type="InterPro" id="IPR036145">
    <property type="entry name" value="MinC_C_sf"/>
</dbReference>
<name>W4VIG7_9BACI</name>
<evidence type="ECO:0000313" key="9">
    <source>
        <dbReference type="EMBL" id="GAE92613.1"/>
    </source>
</evidence>
<dbReference type="AlphaFoldDB" id="W4VIG7"/>
<comment type="subunit">
    <text evidence="5 6">Interacts with MinD and FtsZ.</text>
</comment>
<evidence type="ECO:0000259" key="7">
    <source>
        <dbReference type="Pfam" id="PF03775"/>
    </source>
</evidence>
<keyword evidence="4 6" id="KW-0131">Cell cycle</keyword>
<dbReference type="Proteomes" id="UP000019102">
    <property type="component" value="Unassembled WGS sequence"/>
</dbReference>
<sequence>MPTNKWITIKGTRDGLTLFMNDSCSWEELLGEVEEILSAKHMAVDEPLITVKIQLGNRYITDAQAETLRKIIKKHNKLVVEEIVSDVILKEEALRWKDETDLKLHNRVIRSGQVLEITGDLLLIGDVNPGGKVVATGNIFIMGNLRGVAHAGATGNRKAVIAASYMAPSQLRIADIISRSPDSDGEGVPMECGFIEKDGEQIIMDRISSLAKSRPELDAFERRVMNG</sequence>
<evidence type="ECO:0000256" key="3">
    <source>
        <dbReference type="ARBA" id="ARBA00023210"/>
    </source>
</evidence>
<dbReference type="OrthoDB" id="9790810at2"/>
<dbReference type="SUPFAM" id="SSF63848">
    <property type="entry name" value="Cell-division inhibitor MinC, C-terminal domain"/>
    <property type="match status" value="1"/>
</dbReference>
<dbReference type="InterPro" id="IPR055219">
    <property type="entry name" value="MinC_N_1"/>
</dbReference>
<dbReference type="RefSeq" id="WP_035722642.1">
    <property type="nucleotide sequence ID" value="NZ_BAVS01000006.1"/>
</dbReference>
<dbReference type="Gene3D" id="2.160.20.70">
    <property type="match status" value="1"/>
</dbReference>
<keyword evidence="10" id="KW-1185">Reference proteome</keyword>
<dbReference type="InterPro" id="IPR016098">
    <property type="entry name" value="CAP/MinC_C"/>
</dbReference>
<organism evidence="9 10">
    <name type="scientific">Gracilibacillus boraciitolerans JCM 21714</name>
    <dbReference type="NCBI Taxonomy" id="1298598"/>
    <lineage>
        <taxon>Bacteria</taxon>
        <taxon>Bacillati</taxon>
        <taxon>Bacillota</taxon>
        <taxon>Bacilli</taxon>
        <taxon>Bacillales</taxon>
        <taxon>Bacillaceae</taxon>
        <taxon>Gracilibacillus</taxon>
    </lineage>
</organism>
<feature type="domain" description="Septum site-determining protein MinC N-terminal" evidence="8">
    <location>
        <begin position="7"/>
        <end position="83"/>
    </location>
</feature>
<dbReference type="GO" id="GO:0000902">
    <property type="term" value="P:cell morphogenesis"/>
    <property type="evidence" value="ECO:0007669"/>
    <property type="project" value="InterPro"/>
</dbReference>
<keyword evidence="3 6" id="KW-0717">Septation</keyword>
<comment type="function">
    <text evidence="6">Cell division inhibitor that blocks the formation of polar Z ring septums. Rapidly oscillates between the poles of the cell to destabilize FtsZ filaments that have formed before they mature into polar Z rings. Prevents FtsZ polymerization.</text>
</comment>
<evidence type="ECO:0000313" key="10">
    <source>
        <dbReference type="Proteomes" id="UP000019102"/>
    </source>
</evidence>
<dbReference type="Pfam" id="PF22642">
    <property type="entry name" value="MinC_N_1"/>
    <property type="match status" value="1"/>
</dbReference>
<proteinExistence type="inferred from homology"/>
<evidence type="ECO:0000256" key="1">
    <source>
        <dbReference type="ARBA" id="ARBA00006291"/>
    </source>
</evidence>
<comment type="similarity">
    <text evidence="1 6">Belongs to the MinC family.</text>
</comment>
<evidence type="ECO:0000259" key="8">
    <source>
        <dbReference type="Pfam" id="PF22642"/>
    </source>
</evidence>
<evidence type="ECO:0000256" key="4">
    <source>
        <dbReference type="ARBA" id="ARBA00023306"/>
    </source>
</evidence>
<dbReference type="eggNOG" id="COG0850">
    <property type="taxonomic scope" value="Bacteria"/>
</dbReference>
<dbReference type="HAMAP" id="MF_00267">
    <property type="entry name" value="MinC"/>
    <property type="match status" value="1"/>
</dbReference>
<protein>
    <recommendedName>
        <fullName evidence="6">Probable septum site-determining protein MinC</fullName>
    </recommendedName>
</protein>
<dbReference type="PANTHER" id="PTHR34108">
    <property type="entry name" value="SEPTUM SITE-DETERMINING PROTEIN MINC"/>
    <property type="match status" value="1"/>
</dbReference>